<reference evidence="2" key="1">
    <citation type="submission" date="2015-05" db="EMBL/GenBank/DDBJ databases">
        <title>Permanent draft genome of Rhodopirellula islandicus K833.</title>
        <authorList>
            <person name="Kizina J."/>
            <person name="Richter M."/>
            <person name="Glockner F.O."/>
            <person name="Harder J."/>
        </authorList>
    </citation>
    <scope>NUCLEOTIDE SEQUENCE [LARGE SCALE GENOMIC DNA]</scope>
    <source>
        <strain evidence="2">K833</strain>
    </source>
</reference>
<accession>A0A0J1BDB3</accession>
<proteinExistence type="predicted"/>
<name>A0A0J1BDB3_RHOIS</name>
<sequence>MSPTVPSGSSPPPSPVASPSPLPDVRVSLLDESTLARKHLETNVLLFLSFARGLRGASEQLRFS</sequence>
<protein>
    <submittedName>
        <fullName evidence="2">Uncharacterized protein</fullName>
    </submittedName>
</protein>
<keyword evidence="3" id="KW-1185">Reference proteome</keyword>
<evidence type="ECO:0000256" key="1">
    <source>
        <dbReference type="SAM" id="MobiDB-lite"/>
    </source>
</evidence>
<dbReference type="AlphaFoldDB" id="A0A0J1BDB3"/>
<dbReference type="PATRIC" id="fig|595434.4.peg.3082"/>
<gene>
    <name evidence="2" type="ORF">RISK_003229</name>
</gene>
<organism evidence="2 3">
    <name type="scientific">Rhodopirellula islandica</name>
    <dbReference type="NCBI Taxonomy" id="595434"/>
    <lineage>
        <taxon>Bacteria</taxon>
        <taxon>Pseudomonadati</taxon>
        <taxon>Planctomycetota</taxon>
        <taxon>Planctomycetia</taxon>
        <taxon>Pirellulales</taxon>
        <taxon>Pirellulaceae</taxon>
        <taxon>Rhodopirellula</taxon>
    </lineage>
</organism>
<feature type="compositionally biased region" description="Pro residues" evidence="1">
    <location>
        <begin position="9"/>
        <end position="22"/>
    </location>
</feature>
<evidence type="ECO:0000313" key="3">
    <source>
        <dbReference type="Proteomes" id="UP000036367"/>
    </source>
</evidence>
<evidence type="ECO:0000313" key="2">
    <source>
        <dbReference type="EMBL" id="KLU04607.1"/>
    </source>
</evidence>
<comment type="caution">
    <text evidence="2">The sequence shown here is derived from an EMBL/GenBank/DDBJ whole genome shotgun (WGS) entry which is preliminary data.</text>
</comment>
<dbReference type="Proteomes" id="UP000036367">
    <property type="component" value="Unassembled WGS sequence"/>
</dbReference>
<feature type="region of interest" description="Disordered" evidence="1">
    <location>
        <begin position="1"/>
        <end position="23"/>
    </location>
</feature>
<dbReference type="EMBL" id="LECT01000026">
    <property type="protein sequence ID" value="KLU04607.1"/>
    <property type="molecule type" value="Genomic_DNA"/>
</dbReference>